<comment type="similarity">
    <text evidence="1">Belongs to the class I-like SAM-binding methyltransferase superfamily. RsmB/NOP family.</text>
</comment>
<keyword evidence="2" id="KW-0963">Cytoplasm</keyword>
<dbReference type="Gene3D" id="2.30.130.60">
    <property type="match status" value="1"/>
</dbReference>
<dbReference type="EMBL" id="VSSQ01000324">
    <property type="protein sequence ID" value="MPL91250.1"/>
    <property type="molecule type" value="Genomic_DNA"/>
</dbReference>
<evidence type="ECO:0000259" key="7">
    <source>
        <dbReference type="PROSITE" id="PS51686"/>
    </source>
</evidence>
<dbReference type="GO" id="GO:0003723">
    <property type="term" value="F:RNA binding"/>
    <property type="evidence" value="ECO:0007669"/>
    <property type="project" value="UniProtKB-KW"/>
</dbReference>
<proteinExistence type="inferred from homology"/>
<dbReference type="InterPro" id="IPR023267">
    <property type="entry name" value="RCMT"/>
</dbReference>
<dbReference type="PROSITE" id="PS51686">
    <property type="entry name" value="SAM_MT_RSMB_NOP"/>
    <property type="match status" value="1"/>
</dbReference>
<dbReference type="Gene3D" id="3.40.50.150">
    <property type="entry name" value="Vaccinia Virus protein VP39"/>
    <property type="match status" value="1"/>
</dbReference>
<dbReference type="InterPro" id="IPR031340">
    <property type="entry name" value="RsmF_methylt_CI"/>
</dbReference>
<evidence type="ECO:0000313" key="8">
    <source>
        <dbReference type="EMBL" id="MPL91250.1"/>
    </source>
</evidence>
<evidence type="ECO:0000256" key="3">
    <source>
        <dbReference type="ARBA" id="ARBA00022603"/>
    </source>
</evidence>
<dbReference type="EC" id="2.1.1.-" evidence="8"/>
<dbReference type="GO" id="GO:0008173">
    <property type="term" value="F:RNA methyltransferase activity"/>
    <property type="evidence" value="ECO:0007669"/>
    <property type="project" value="InterPro"/>
</dbReference>
<feature type="domain" description="SAM-dependent MTase RsmB/NOP-type" evidence="7">
    <location>
        <begin position="22"/>
        <end position="278"/>
    </location>
</feature>
<reference evidence="8" key="1">
    <citation type="submission" date="2019-08" db="EMBL/GenBank/DDBJ databases">
        <authorList>
            <person name="Kucharzyk K."/>
            <person name="Murdoch R.W."/>
            <person name="Higgins S."/>
            <person name="Loffler F."/>
        </authorList>
    </citation>
    <scope>NUCLEOTIDE SEQUENCE</scope>
</reference>
<dbReference type="SUPFAM" id="SSF53335">
    <property type="entry name" value="S-adenosyl-L-methionine-dependent methyltransferases"/>
    <property type="match status" value="1"/>
</dbReference>
<dbReference type="AlphaFoldDB" id="A0A644VJ67"/>
<dbReference type="PRINTS" id="PR02008">
    <property type="entry name" value="RCMTFAMILY"/>
</dbReference>
<dbReference type="InterPro" id="IPR001678">
    <property type="entry name" value="MeTrfase_RsmB-F_NOP2_dom"/>
</dbReference>
<keyword evidence="6" id="KW-0694">RNA-binding</keyword>
<keyword evidence="4 8" id="KW-0808">Transferase</keyword>
<dbReference type="InterPro" id="IPR031341">
    <property type="entry name" value="Methyltr_RsmF_N"/>
</dbReference>
<dbReference type="Pfam" id="PF17125">
    <property type="entry name" value="Methyltr_RsmF_N"/>
    <property type="match status" value="1"/>
</dbReference>
<organism evidence="8">
    <name type="scientific">bioreactor metagenome</name>
    <dbReference type="NCBI Taxonomy" id="1076179"/>
    <lineage>
        <taxon>unclassified sequences</taxon>
        <taxon>metagenomes</taxon>
        <taxon>ecological metagenomes</taxon>
    </lineage>
</organism>
<dbReference type="PANTHER" id="PTHR22807">
    <property type="entry name" value="NOP2 YEAST -RELATED NOL1/NOP2/FMU SUN DOMAIN-CONTAINING"/>
    <property type="match status" value="1"/>
</dbReference>
<accession>A0A644VJ67</accession>
<keyword evidence="5" id="KW-0949">S-adenosyl-L-methionine</keyword>
<dbReference type="Gene3D" id="3.30.70.1170">
    <property type="entry name" value="Sun protein, domain 3"/>
    <property type="match status" value="1"/>
</dbReference>
<evidence type="ECO:0000256" key="2">
    <source>
        <dbReference type="ARBA" id="ARBA00022490"/>
    </source>
</evidence>
<dbReference type="InterPro" id="IPR018314">
    <property type="entry name" value="RsmB/NOL1/NOP2-like_CS"/>
</dbReference>
<evidence type="ECO:0000256" key="6">
    <source>
        <dbReference type="ARBA" id="ARBA00022884"/>
    </source>
</evidence>
<dbReference type="GO" id="GO:0001510">
    <property type="term" value="P:RNA methylation"/>
    <property type="evidence" value="ECO:0007669"/>
    <property type="project" value="InterPro"/>
</dbReference>
<keyword evidence="3 8" id="KW-0489">Methyltransferase</keyword>
<dbReference type="PANTHER" id="PTHR22807:SF30">
    <property type="entry name" value="28S RRNA (CYTOSINE(4447)-C(5))-METHYLTRANSFERASE-RELATED"/>
    <property type="match status" value="1"/>
</dbReference>
<dbReference type="Pfam" id="PF01189">
    <property type="entry name" value="Methyltr_RsmB-F"/>
    <property type="match status" value="1"/>
</dbReference>
<protein>
    <submittedName>
        <fullName evidence="8">Ribosomal RNA small subunit methyltransferase F</fullName>
        <ecNumber evidence="8">2.1.1.-</ecNumber>
    </submittedName>
</protein>
<dbReference type="Pfam" id="PF13636">
    <property type="entry name" value="Methyltranf_PUA"/>
    <property type="match status" value="1"/>
</dbReference>
<evidence type="ECO:0000256" key="4">
    <source>
        <dbReference type="ARBA" id="ARBA00022679"/>
    </source>
</evidence>
<sequence>MKLPEGFLNKIQDILQDEFEDFLQSYSAPRTAGLRANRIKVSADDLKQMLSFIEDKVPWSDDGFYYKESEARPGKHPYYYAGLYYIQEPSAMLPAELLNVRAGDCVLDLCAAPGGKSIQLAGRLGNGLLVVNDINPHRAKVLLKNIERYGVTNAIVLNETPARIASVFGRFFDKILVDAPCSGEGMFHKEPDMAKEWSQQEVLKYVKWQSEILQSASEMLRSGGNLVYSTCTFSKEENEEQIEKFLAEQPGFEVCNMVRLWPHRIKGEGHFAAKVARLMSEQDCVYRNFNQQDSLSSVSRQAIKEFSEQVWRNGDLWQTLLPADGSVVERSGHIIWEKNCLPSLKGLKVLRSGWLLGMVEKGRFRPSQAFAMGLDEKGVNAAVQRLDLSIQNEQDKYRVIRYLRCETIQEEGKQWSKGWYLVTVDGYPLGWGKGAGYSLKNDYPPGWRWQDSDER</sequence>
<dbReference type="Pfam" id="PF17126">
    <property type="entry name" value="RsmF_methylt_CI"/>
    <property type="match status" value="1"/>
</dbReference>
<evidence type="ECO:0000256" key="5">
    <source>
        <dbReference type="ARBA" id="ARBA00022691"/>
    </source>
</evidence>
<dbReference type="CDD" id="cd21147">
    <property type="entry name" value="RsmF_methylt_CTD1"/>
    <property type="match status" value="1"/>
</dbReference>
<comment type="caution">
    <text evidence="8">The sequence shown here is derived from an EMBL/GenBank/DDBJ whole genome shotgun (WGS) entry which is preliminary data.</text>
</comment>
<gene>
    <name evidence="8" type="primary">rsmF_3</name>
    <name evidence="8" type="ORF">SDC9_37316</name>
</gene>
<dbReference type="PROSITE" id="PS01153">
    <property type="entry name" value="NOL1_NOP2_SUN"/>
    <property type="match status" value="1"/>
</dbReference>
<evidence type="ECO:0000256" key="1">
    <source>
        <dbReference type="ARBA" id="ARBA00007494"/>
    </source>
</evidence>
<dbReference type="InterPro" id="IPR049560">
    <property type="entry name" value="MeTrfase_RsmB-F_NOP2_cat"/>
</dbReference>
<dbReference type="InterPro" id="IPR027391">
    <property type="entry name" value="Nol1_Nop2_Fmu_2"/>
</dbReference>
<dbReference type="CDD" id="cd02440">
    <property type="entry name" value="AdoMet_MTases"/>
    <property type="match status" value="1"/>
</dbReference>
<name>A0A644VJ67_9ZZZZ</name>
<dbReference type="InterPro" id="IPR029063">
    <property type="entry name" value="SAM-dependent_MTases_sf"/>
</dbReference>